<gene>
    <name evidence="1" type="ORF">DI632_11330</name>
</gene>
<dbReference type="EMBL" id="QFNF01000030">
    <property type="protein sequence ID" value="PZO75714.1"/>
    <property type="molecule type" value="Genomic_DNA"/>
</dbReference>
<proteinExistence type="predicted"/>
<evidence type="ECO:0000313" key="1">
    <source>
        <dbReference type="EMBL" id="PZO75714.1"/>
    </source>
</evidence>
<dbReference type="Proteomes" id="UP000248614">
    <property type="component" value="Unassembled WGS sequence"/>
</dbReference>
<dbReference type="InterPro" id="IPR011990">
    <property type="entry name" value="TPR-like_helical_dom_sf"/>
</dbReference>
<evidence type="ECO:0008006" key="3">
    <source>
        <dbReference type="Google" id="ProtNLM"/>
    </source>
</evidence>
<protein>
    <recommendedName>
        <fullName evidence="3">DUF1570 domain-containing protein</fullName>
    </recommendedName>
</protein>
<dbReference type="AlphaFoldDB" id="A0A2W4Z0Z1"/>
<organism evidence="1 2">
    <name type="scientific">Sphingomonas hengshuiensis</name>
    <dbReference type="NCBI Taxonomy" id="1609977"/>
    <lineage>
        <taxon>Bacteria</taxon>
        <taxon>Pseudomonadati</taxon>
        <taxon>Pseudomonadota</taxon>
        <taxon>Alphaproteobacteria</taxon>
        <taxon>Sphingomonadales</taxon>
        <taxon>Sphingomonadaceae</taxon>
        <taxon>Sphingomonas</taxon>
    </lineage>
</organism>
<evidence type="ECO:0000313" key="2">
    <source>
        <dbReference type="Proteomes" id="UP000248614"/>
    </source>
</evidence>
<sequence>MALWPVAAQAEWHEARSDHFIVYSDDRADDVARFAERLERFDATLRLLTKIPATPIAPPNRVVVYRTGDISSIARLARSSNVAGFYIPRAGGSVAFVPKSGSGTGINPEEVLFHEYTHHFMLSNWAEAAFPAWYVEGFAEFFAPTRFRDDGSIEIARVPMYRAREFANGLPVSASTLLTGNPDKVERPALYAGGWLLTHMLLVDPARRGQIDRFMTAVAAGEPAARAAAAFGDLRALDRDMSRYARTGLRYSILPKAMVPAVKVTVRALTPGEAATMPARIRSKRGVNRKQALELLPIAQRAAAPYPGDPAAQVVLAEAEYDAGNYAAAEAAARRAIAADAKQVDAHVYLGMAQMAQARAARDADSNRWKGIRKAFLAANRIENDDPEPLRLFYDSFKIPGQKPNDNARDALLRAHTLGPQDRGLRMEAARVLLETDRAAEARRVLGPVAYAPHGGATAAFAAELIAIIDRDGAAAALARWRGGSKAQQGEDDA</sequence>
<dbReference type="SUPFAM" id="SSF48452">
    <property type="entry name" value="TPR-like"/>
    <property type="match status" value="1"/>
</dbReference>
<comment type="caution">
    <text evidence="1">The sequence shown here is derived from an EMBL/GenBank/DDBJ whole genome shotgun (WGS) entry which is preliminary data.</text>
</comment>
<reference evidence="1 2" key="1">
    <citation type="submission" date="2017-08" db="EMBL/GenBank/DDBJ databases">
        <title>Infants hospitalized years apart are colonized by the same room-sourced microbial strains.</title>
        <authorList>
            <person name="Brooks B."/>
            <person name="Olm M.R."/>
            <person name="Firek B.A."/>
            <person name="Baker R."/>
            <person name="Thomas B.C."/>
            <person name="Morowitz M.J."/>
            <person name="Banfield J.F."/>
        </authorList>
    </citation>
    <scope>NUCLEOTIDE SEQUENCE [LARGE SCALE GENOMIC DNA]</scope>
    <source>
        <strain evidence="1">S2_018_000_R3_110</strain>
    </source>
</reference>
<name>A0A2W4Z0Z1_9SPHN</name>
<accession>A0A2W4Z0Z1</accession>
<dbReference type="Gene3D" id="1.25.40.10">
    <property type="entry name" value="Tetratricopeptide repeat domain"/>
    <property type="match status" value="1"/>
</dbReference>